<evidence type="ECO:0000313" key="2">
    <source>
        <dbReference type="Proteomes" id="UP000823775"/>
    </source>
</evidence>
<sequence length="91" mass="10090">MTREIKSCPEGCHVTISLNLTTSQWSNSYKAVMTSGINSYHELCTWPISESLLQAPDVKKVTNFTNSRVKTSRKAPTYLEASKGTFGNLCT</sequence>
<name>A0ABS8VJR5_DATST</name>
<dbReference type="EMBL" id="JACEIK010005025">
    <property type="protein sequence ID" value="MCE0480544.1"/>
    <property type="molecule type" value="Genomic_DNA"/>
</dbReference>
<keyword evidence="2" id="KW-1185">Reference proteome</keyword>
<comment type="caution">
    <text evidence="1">The sequence shown here is derived from an EMBL/GenBank/DDBJ whole genome shotgun (WGS) entry which is preliminary data.</text>
</comment>
<dbReference type="Proteomes" id="UP000823775">
    <property type="component" value="Unassembled WGS sequence"/>
</dbReference>
<feature type="non-terminal residue" evidence="1">
    <location>
        <position position="91"/>
    </location>
</feature>
<protein>
    <submittedName>
        <fullName evidence="1">Uncharacterized protein</fullName>
    </submittedName>
</protein>
<accession>A0ABS8VJR5</accession>
<reference evidence="1 2" key="1">
    <citation type="journal article" date="2021" name="BMC Genomics">
        <title>Datura genome reveals duplications of psychoactive alkaloid biosynthetic genes and high mutation rate following tissue culture.</title>
        <authorList>
            <person name="Rajewski A."/>
            <person name="Carter-House D."/>
            <person name="Stajich J."/>
            <person name="Litt A."/>
        </authorList>
    </citation>
    <scope>NUCLEOTIDE SEQUENCE [LARGE SCALE GENOMIC DNA]</scope>
    <source>
        <strain evidence="1">AR-01</strain>
    </source>
</reference>
<gene>
    <name evidence="1" type="ORF">HAX54_037485</name>
</gene>
<evidence type="ECO:0000313" key="1">
    <source>
        <dbReference type="EMBL" id="MCE0480544.1"/>
    </source>
</evidence>
<organism evidence="1 2">
    <name type="scientific">Datura stramonium</name>
    <name type="common">Jimsonweed</name>
    <name type="synonym">Common thornapple</name>
    <dbReference type="NCBI Taxonomy" id="4076"/>
    <lineage>
        <taxon>Eukaryota</taxon>
        <taxon>Viridiplantae</taxon>
        <taxon>Streptophyta</taxon>
        <taxon>Embryophyta</taxon>
        <taxon>Tracheophyta</taxon>
        <taxon>Spermatophyta</taxon>
        <taxon>Magnoliopsida</taxon>
        <taxon>eudicotyledons</taxon>
        <taxon>Gunneridae</taxon>
        <taxon>Pentapetalae</taxon>
        <taxon>asterids</taxon>
        <taxon>lamiids</taxon>
        <taxon>Solanales</taxon>
        <taxon>Solanaceae</taxon>
        <taxon>Solanoideae</taxon>
        <taxon>Datureae</taxon>
        <taxon>Datura</taxon>
    </lineage>
</organism>
<proteinExistence type="predicted"/>